<accession>H2C1C5</accession>
<feature type="binding site" evidence="7">
    <location>
        <position position="497"/>
    </location>
    <ligand>
        <name>Fe cation</name>
        <dbReference type="ChEBI" id="CHEBI:24875"/>
    </ligand>
</feature>
<evidence type="ECO:0000256" key="7">
    <source>
        <dbReference type="PIRSR" id="PIRSR601501-1"/>
    </source>
</evidence>
<comment type="cofactor">
    <cofactor evidence="7">
        <name>Fe cation</name>
        <dbReference type="ChEBI" id="CHEBI:24875"/>
    </cofactor>
</comment>
<dbReference type="SUPFAM" id="SSF56762">
    <property type="entry name" value="HydB/Nqo4-like"/>
    <property type="match status" value="1"/>
</dbReference>
<organism evidence="8 9">
    <name type="scientific">Metallosphaera yellowstonensis MK1</name>
    <dbReference type="NCBI Taxonomy" id="671065"/>
    <lineage>
        <taxon>Archaea</taxon>
        <taxon>Thermoproteota</taxon>
        <taxon>Thermoprotei</taxon>
        <taxon>Sulfolobales</taxon>
        <taxon>Sulfolobaceae</taxon>
        <taxon>Metallosphaera</taxon>
    </lineage>
</organism>
<dbReference type="PANTHER" id="PTHR42958:SF4">
    <property type="entry name" value="HYDROGENASE EXPRESSION_FORMATION PROTEIN HUPK"/>
    <property type="match status" value="1"/>
</dbReference>
<proteinExistence type="inferred from homology"/>
<dbReference type="GO" id="GO:0008901">
    <property type="term" value="F:ferredoxin hydrogenase activity"/>
    <property type="evidence" value="ECO:0007669"/>
    <property type="project" value="InterPro"/>
</dbReference>
<comment type="subcellular location">
    <subcellularLocation>
        <location evidence="2">Cell envelope</location>
    </subcellularLocation>
</comment>
<evidence type="ECO:0000256" key="6">
    <source>
        <dbReference type="ARBA" id="ARBA00023002"/>
    </source>
</evidence>
<keyword evidence="7" id="KW-0460">Magnesium</keyword>
<feature type="binding site" evidence="7">
    <location>
        <position position="60"/>
    </location>
    <ligand>
        <name>Ni(2+)</name>
        <dbReference type="ChEBI" id="CHEBI:49786"/>
    </ligand>
</feature>
<evidence type="ECO:0000313" key="8">
    <source>
        <dbReference type="EMBL" id="EHP70046.1"/>
    </source>
</evidence>
<dbReference type="OrthoDB" id="42371at2157"/>
<evidence type="ECO:0000256" key="5">
    <source>
        <dbReference type="ARBA" id="ARBA00022723"/>
    </source>
</evidence>
<evidence type="ECO:0000256" key="3">
    <source>
        <dbReference type="ARBA" id="ARBA00009292"/>
    </source>
</evidence>
<dbReference type="Gene3D" id="1.10.645.10">
    <property type="entry name" value="Cytochrome-c3 Hydrogenase, chain B"/>
    <property type="match status" value="1"/>
</dbReference>
<dbReference type="Pfam" id="PF00374">
    <property type="entry name" value="NiFeSe_Hases"/>
    <property type="match status" value="2"/>
</dbReference>
<evidence type="ECO:0000256" key="2">
    <source>
        <dbReference type="ARBA" id="ARBA00004196"/>
    </source>
</evidence>
<comment type="cofactor">
    <cofactor evidence="1 7">
        <name>Ni(2+)</name>
        <dbReference type="ChEBI" id="CHEBI:49786"/>
    </cofactor>
</comment>
<dbReference type="InterPro" id="IPR001501">
    <property type="entry name" value="Ni-dep_hyd_lsu"/>
</dbReference>
<gene>
    <name evidence="8" type="ORF">MetMK1DRAFT_00005480</name>
</gene>
<dbReference type="STRING" id="671065.MetMK1DRAFT_00005480"/>
<dbReference type="eggNOG" id="arCOG01550">
    <property type="taxonomic scope" value="Archaea"/>
</dbReference>
<sequence length="513" mass="57806">MNERVISPLNRVEGDLDLKVIFEGRKVVKAYPMSRLFRGIEVILKGKYPMDSLVITPRICGICGGSHLLSAAKSLDMAYGAKVPPNAVRLRNVLTLAEMGQNDVRHTYLMFMIDSVNRKYEKLPFYRDMVLRWAPYVGTSYKQAVVWSKRYAEIYAIFGGQWPHGSAMVPGGITAEPFPNDVVKAKGIIRQITAEFLERTVLGGPLDQFLELESVEDLEQWAKDYPEGDVSKVWNYGQSMGWHRIGKGSQFLMSYGHVNVPEDYDPANSREKLVFSRGILDLNSWDRFEVDPNNVLEFVAHSFYTYDLGDRIGLNPFMGQTNPLPPNGKGKYTFTKTFRYKLKDRYVAPEVGALSMLVVAGNRLMTDLVKRFGTNVLAREVARFVRLALIHELILNNLDTYDFNGPTYIKPQERQFAMGYGLVEASRGSLGHWIVVEDGKIENYQVVTPTQINMGPEDPEGNPSHLTMALVGTEVEDLSNPIEVAHVVRSHDACMVCNVHVLDGGKEKLAMRL</sequence>
<dbReference type="PROSITE" id="PS00507">
    <property type="entry name" value="NI_HGENASE_L_1"/>
    <property type="match status" value="1"/>
</dbReference>
<feature type="binding site" evidence="7">
    <location>
        <position position="500"/>
    </location>
    <ligand>
        <name>Mg(2+)</name>
        <dbReference type="ChEBI" id="CHEBI:18420"/>
    </ligand>
</feature>
<keyword evidence="6" id="KW-0560">Oxidoreductase</keyword>
<feature type="binding site" evidence="7">
    <location>
        <position position="446"/>
    </location>
    <ligand>
        <name>Mg(2+)</name>
        <dbReference type="ChEBI" id="CHEBI:18420"/>
    </ligand>
</feature>
<feature type="binding site" evidence="7">
    <location>
        <position position="494"/>
    </location>
    <ligand>
        <name>Ni(2+)</name>
        <dbReference type="ChEBI" id="CHEBI:49786"/>
    </ligand>
</feature>
<keyword evidence="7" id="KW-0408">Iron</keyword>
<dbReference type="RefSeq" id="WP_009070398.1">
    <property type="nucleotide sequence ID" value="NZ_JH597761.1"/>
</dbReference>
<keyword evidence="9" id="KW-1185">Reference proteome</keyword>
<keyword evidence="5 7" id="KW-0479">Metal-binding</keyword>
<dbReference type="InterPro" id="IPR029014">
    <property type="entry name" value="NiFe-Hase_large"/>
</dbReference>
<dbReference type="Proteomes" id="UP000003980">
    <property type="component" value="Unassembled WGS sequence"/>
</dbReference>
<comment type="similarity">
    <text evidence="3">Belongs to the [NiFe]/[NiFeSe] hydrogenase large subunit family.</text>
</comment>
<dbReference type="HOGENOM" id="CLU_030087_1_1_2"/>
<feature type="binding site" evidence="7">
    <location>
        <position position="41"/>
    </location>
    <ligand>
        <name>Mg(2+)</name>
        <dbReference type="ChEBI" id="CHEBI:18420"/>
    </ligand>
</feature>
<dbReference type="PANTHER" id="PTHR42958">
    <property type="entry name" value="HYDROGENASE-2 LARGE CHAIN"/>
    <property type="match status" value="1"/>
</dbReference>
<evidence type="ECO:0000313" key="9">
    <source>
        <dbReference type="Proteomes" id="UP000003980"/>
    </source>
</evidence>
<dbReference type="InterPro" id="IPR050867">
    <property type="entry name" value="NiFe/NiFeSe_hydrgnase_LSU"/>
</dbReference>
<dbReference type="AlphaFoldDB" id="H2C1C5"/>
<dbReference type="InterPro" id="IPR018194">
    <property type="entry name" value="Ni-dep_hyd_lsu_Ni_BS"/>
</dbReference>
<evidence type="ECO:0000256" key="1">
    <source>
        <dbReference type="ARBA" id="ARBA00001967"/>
    </source>
</evidence>
<dbReference type="EMBL" id="JH597761">
    <property type="protein sequence ID" value="EHP70046.1"/>
    <property type="molecule type" value="Genomic_DNA"/>
</dbReference>
<dbReference type="GO" id="GO:0016151">
    <property type="term" value="F:nickel cation binding"/>
    <property type="evidence" value="ECO:0007669"/>
    <property type="project" value="InterPro"/>
</dbReference>
<protein>
    <submittedName>
        <fullName evidence="8">Ni,Fe-hydrogenase I large subunit</fullName>
    </submittedName>
</protein>
<evidence type="ECO:0000256" key="4">
    <source>
        <dbReference type="ARBA" id="ARBA00022596"/>
    </source>
</evidence>
<reference evidence="8 9" key="1">
    <citation type="submission" date="2012-01" db="EMBL/GenBank/DDBJ databases">
        <title>Improved High-Quality Draft sequence of Metallosphaera yellowstonensis MK1.</title>
        <authorList>
            <consortium name="US DOE Joint Genome Institute"/>
            <person name="Lucas S."/>
            <person name="Han J."/>
            <person name="Cheng J.-F."/>
            <person name="Goodwin L."/>
            <person name="Pitluck S."/>
            <person name="Peters L."/>
            <person name="Teshima H."/>
            <person name="Detter J.C."/>
            <person name="Han C."/>
            <person name="Tapia R."/>
            <person name="Land M."/>
            <person name="Hauser L."/>
            <person name="Kyrpides N."/>
            <person name="Kozubal M."/>
            <person name="Macur R.E."/>
            <person name="Jay Z."/>
            <person name="Inskeep W."/>
            <person name="Woyke T."/>
        </authorList>
    </citation>
    <scope>NUCLEOTIDE SEQUENCE [LARGE SCALE GENOMIC DNA]</scope>
    <source>
        <strain evidence="8 9">MK1</strain>
    </source>
</reference>
<feature type="binding site" evidence="7">
    <location>
        <position position="63"/>
    </location>
    <ligand>
        <name>Ni(2+)</name>
        <dbReference type="ChEBI" id="CHEBI:49786"/>
    </ligand>
</feature>
<name>H2C1C5_9CREN</name>
<feature type="binding site" evidence="7">
    <location>
        <position position="63"/>
    </location>
    <ligand>
        <name>Fe cation</name>
        <dbReference type="ChEBI" id="CHEBI:24875"/>
    </ligand>
</feature>
<keyword evidence="4 7" id="KW-0533">Nickel</keyword>